<feature type="transmembrane region" description="Helical" evidence="1">
    <location>
        <begin position="232"/>
        <end position="252"/>
    </location>
</feature>
<evidence type="ECO:0000313" key="3">
    <source>
        <dbReference type="EMBL" id="RXK12417.1"/>
    </source>
</evidence>
<feature type="transmembrane region" description="Helical" evidence="1">
    <location>
        <begin position="258"/>
        <end position="277"/>
    </location>
</feature>
<organism evidence="3 4">
    <name type="scientific">Halarcobacter mediterraneus</name>
    <dbReference type="NCBI Taxonomy" id="2023153"/>
    <lineage>
        <taxon>Bacteria</taxon>
        <taxon>Pseudomonadati</taxon>
        <taxon>Campylobacterota</taxon>
        <taxon>Epsilonproteobacteria</taxon>
        <taxon>Campylobacterales</taxon>
        <taxon>Arcobacteraceae</taxon>
        <taxon>Halarcobacter</taxon>
    </lineage>
</organism>
<feature type="transmembrane region" description="Helical" evidence="1">
    <location>
        <begin position="202"/>
        <end position="220"/>
    </location>
</feature>
<reference evidence="3 4" key="1">
    <citation type="submission" date="2017-09" db="EMBL/GenBank/DDBJ databases">
        <title>Genomics of the genus Arcobacter.</title>
        <authorList>
            <person name="Perez-Cataluna A."/>
            <person name="Figueras M.J."/>
            <person name="Salas-Masso N."/>
        </authorList>
    </citation>
    <scope>NUCLEOTIDE SEQUENCE [LARGE SCALE GENOMIC DNA]</scope>
    <source>
        <strain evidence="3 4">F156-34</strain>
    </source>
</reference>
<keyword evidence="4" id="KW-1185">Reference proteome</keyword>
<feature type="transmembrane region" description="Helical" evidence="1">
    <location>
        <begin position="169"/>
        <end position="187"/>
    </location>
</feature>
<keyword evidence="1" id="KW-1133">Transmembrane helix</keyword>
<sequence length="401" mass="47911">MIIKSSAYKYIFLFFYFLVVCALVYNANSLSISYKEAVNFFINNSLLSIITNFSTSLFGQNDLALRLPFLLLYILSMGLMYKLTENFFKKEIDRYVNLAVFCVLPGLLSASLLVNSAIITTFFILLYLYVYKLTKKHCYLLLIFFLFIDNSFAIFFLALFFYSLKERDNTLLISSLILFGISMGIYGFDTQGKPKGFLVDTFAIYASIFSPLLFIFFFYSIYRTGFKEERTLIWYISTTSLFFSLLFSFRQRIYIEDYAPFVIIFLPYMIKLFFHSLRVRLKQFRRRHYLLTSITLFILSINVLLTLYYKPLYLFMEEPKKHFAYKYNFVKELAQKLKEKKINYINSEDEKLLLRLKFYGIEEGNKYYLTTKEQYFYDLKIEIDYLNKVLFTTYLIKENEK</sequence>
<dbReference type="Pfam" id="PF13231">
    <property type="entry name" value="PMT_2"/>
    <property type="match status" value="1"/>
</dbReference>
<dbReference type="EMBL" id="NXIE01000003">
    <property type="protein sequence ID" value="RXK12417.1"/>
    <property type="molecule type" value="Genomic_DNA"/>
</dbReference>
<dbReference type="AlphaFoldDB" id="A0A4Q1AT88"/>
<dbReference type="RefSeq" id="WP_129061478.1">
    <property type="nucleotide sequence ID" value="NZ_NXIE01000003.1"/>
</dbReference>
<evidence type="ECO:0000313" key="4">
    <source>
        <dbReference type="Proteomes" id="UP000289718"/>
    </source>
</evidence>
<feature type="transmembrane region" description="Helical" evidence="1">
    <location>
        <begin position="140"/>
        <end position="162"/>
    </location>
</feature>
<feature type="domain" description="Glycosyltransferase RgtA/B/C/D-like" evidence="2">
    <location>
        <begin position="50"/>
        <end position="146"/>
    </location>
</feature>
<accession>A0A4Q1AT88</accession>
<feature type="transmembrane region" description="Helical" evidence="1">
    <location>
        <begin position="7"/>
        <end position="25"/>
    </location>
</feature>
<evidence type="ECO:0000259" key="2">
    <source>
        <dbReference type="Pfam" id="PF13231"/>
    </source>
</evidence>
<gene>
    <name evidence="3" type="ORF">CP965_07475</name>
</gene>
<dbReference type="OrthoDB" id="5362731at2"/>
<protein>
    <recommendedName>
        <fullName evidence="2">Glycosyltransferase RgtA/B/C/D-like domain-containing protein</fullName>
    </recommendedName>
</protein>
<feature type="transmembrane region" description="Helical" evidence="1">
    <location>
        <begin position="289"/>
        <end position="309"/>
    </location>
</feature>
<name>A0A4Q1AT88_9BACT</name>
<comment type="caution">
    <text evidence="3">The sequence shown here is derived from an EMBL/GenBank/DDBJ whole genome shotgun (WGS) entry which is preliminary data.</text>
</comment>
<dbReference type="Proteomes" id="UP000289718">
    <property type="component" value="Unassembled WGS sequence"/>
</dbReference>
<feature type="transmembrane region" description="Helical" evidence="1">
    <location>
        <begin position="95"/>
        <end position="128"/>
    </location>
</feature>
<keyword evidence="1" id="KW-0472">Membrane</keyword>
<proteinExistence type="predicted"/>
<feature type="transmembrane region" description="Helical" evidence="1">
    <location>
        <begin position="63"/>
        <end position="83"/>
    </location>
</feature>
<dbReference type="InterPro" id="IPR038731">
    <property type="entry name" value="RgtA/B/C-like"/>
</dbReference>
<evidence type="ECO:0000256" key="1">
    <source>
        <dbReference type="SAM" id="Phobius"/>
    </source>
</evidence>
<keyword evidence="1" id="KW-0812">Transmembrane</keyword>